<dbReference type="AlphaFoldDB" id="A0A5M6C9P0"/>
<keyword evidence="3" id="KW-1185">Reference proteome</keyword>
<name>A0A5M6C9P0_9TREE</name>
<feature type="region of interest" description="Disordered" evidence="1">
    <location>
        <begin position="1"/>
        <end position="79"/>
    </location>
</feature>
<protein>
    <submittedName>
        <fullName evidence="2">Uncharacterized protein</fullName>
    </submittedName>
</protein>
<feature type="compositionally biased region" description="Basic and acidic residues" evidence="1">
    <location>
        <begin position="44"/>
        <end position="57"/>
    </location>
</feature>
<dbReference type="RefSeq" id="XP_031863460.1">
    <property type="nucleotide sequence ID" value="XM_032002523.1"/>
</dbReference>
<feature type="compositionally biased region" description="Low complexity" evidence="1">
    <location>
        <begin position="32"/>
        <end position="43"/>
    </location>
</feature>
<dbReference type="KEGG" id="ksn:43586637"/>
<accession>A0A5M6C9P0</accession>
<evidence type="ECO:0000256" key="1">
    <source>
        <dbReference type="SAM" id="MobiDB-lite"/>
    </source>
</evidence>
<sequence>MGKQHDDTQTSQFADKSSHPDQLPTGTHGKDAASQSAQAGSNADSKHDKDKAAKALHEGLTSDEGYTGSNQGGAYRAKT</sequence>
<dbReference type="Proteomes" id="UP000322225">
    <property type="component" value="Chromosome 3"/>
</dbReference>
<dbReference type="GeneID" id="43586637"/>
<evidence type="ECO:0000313" key="3">
    <source>
        <dbReference type="Proteomes" id="UP000322225"/>
    </source>
</evidence>
<evidence type="ECO:0000313" key="2">
    <source>
        <dbReference type="EMBL" id="WWD17095.1"/>
    </source>
</evidence>
<reference evidence="2" key="1">
    <citation type="submission" date="2017-08" db="EMBL/GenBank/DDBJ databases">
        <authorList>
            <person name="Cuomo C."/>
            <person name="Billmyre B."/>
            <person name="Heitman J."/>
        </authorList>
    </citation>
    <scope>NUCLEOTIDE SEQUENCE</scope>
    <source>
        <strain evidence="2">CBS 12478</strain>
    </source>
</reference>
<organism evidence="2 3">
    <name type="scientific">Kwoniella shandongensis</name>
    <dbReference type="NCBI Taxonomy" id="1734106"/>
    <lineage>
        <taxon>Eukaryota</taxon>
        <taxon>Fungi</taxon>
        <taxon>Dikarya</taxon>
        <taxon>Basidiomycota</taxon>
        <taxon>Agaricomycotina</taxon>
        <taxon>Tremellomycetes</taxon>
        <taxon>Tremellales</taxon>
        <taxon>Cryptococcaceae</taxon>
        <taxon>Kwoniella</taxon>
    </lineage>
</organism>
<dbReference type="EMBL" id="CP144053">
    <property type="protein sequence ID" value="WWD17095.1"/>
    <property type="molecule type" value="Genomic_DNA"/>
</dbReference>
<reference evidence="2" key="2">
    <citation type="submission" date="2024-01" db="EMBL/GenBank/DDBJ databases">
        <title>Comparative genomics of Cryptococcus and Kwoniella reveals pathogenesis evolution and contrasting modes of karyotype evolution via chromosome fusion or intercentromeric recombination.</title>
        <authorList>
            <person name="Coelho M.A."/>
            <person name="David-Palma M."/>
            <person name="Shea T."/>
            <person name="Bowers K."/>
            <person name="McGinley-Smith S."/>
            <person name="Mohammad A.W."/>
            <person name="Gnirke A."/>
            <person name="Yurkov A.M."/>
            <person name="Nowrousian M."/>
            <person name="Sun S."/>
            <person name="Cuomo C.A."/>
            <person name="Heitman J."/>
        </authorList>
    </citation>
    <scope>NUCLEOTIDE SEQUENCE</scope>
    <source>
        <strain evidence="2">CBS 12478</strain>
    </source>
</reference>
<proteinExistence type="predicted"/>
<gene>
    <name evidence="2" type="ORF">CI109_101532</name>
</gene>